<dbReference type="AlphaFoldDB" id="E1IAX0"/>
<gene>
    <name evidence="3" type="ORF">OSCT_0471</name>
</gene>
<dbReference type="Pfam" id="PF00561">
    <property type="entry name" value="Abhydrolase_1"/>
    <property type="match status" value="1"/>
</dbReference>
<dbReference type="STRING" id="765420.OSCT_0471"/>
<proteinExistence type="predicted"/>
<dbReference type="Gene3D" id="3.40.50.1820">
    <property type="entry name" value="alpha/beta hydrolase"/>
    <property type="match status" value="1"/>
</dbReference>
<evidence type="ECO:0000259" key="2">
    <source>
        <dbReference type="Pfam" id="PF00561"/>
    </source>
</evidence>
<dbReference type="GO" id="GO:0016787">
    <property type="term" value="F:hydrolase activity"/>
    <property type="evidence" value="ECO:0007669"/>
    <property type="project" value="UniProtKB-KW"/>
</dbReference>
<dbReference type="PANTHER" id="PTHR43798:SF31">
    <property type="entry name" value="AB HYDROLASE SUPERFAMILY PROTEIN YCLE"/>
    <property type="match status" value="1"/>
</dbReference>
<feature type="domain" description="AB hydrolase-1" evidence="2">
    <location>
        <begin position="22"/>
        <end position="253"/>
    </location>
</feature>
<accession>E1IAX0</accession>
<dbReference type="SUPFAM" id="SSF53474">
    <property type="entry name" value="alpha/beta-Hydrolases"/>
    <property type="match status" value="1"/>
</dbReference>
<dbReference type="GO" id="GO:0016020">
    <property type="term" value="C:membrane"/>
    <property type="evidence" value="ECO:0007669"/>
    <property type="project" value="TreeGrafter"/>
</dbReference>
<dbReference type="EMBL" id="ADVR01000008">
    <property type="protein sequence ID" value="EFO81616.1"/>
    <property type="molecule type" value="Genomic_DNA"/>
</dbReference>
<dbReference type="PANTHER" id="PTHR43798">
    <property type="entry name" value="MONOACYLGLYCEROL LIPASE"/>
    <property type="match status" value="1"/>
</dbReference>
<keyword evidence="1 3" id="KW-0378">Hydrolase</keyword>
<protein>
    <submittedName>
        <fullName evidence="3">Alpha/beta hydrolase fold-containing protein</fullName>
    </submittedName>
</protein>
<dbReference type="HOGENOM" id="CLU_020336_50_3_0"/>
<dbReference type="eggNOG" id="COG2267">
    <property type="taxonomic scope" value="Bacteria"/>
</dbReference>
<dbReference type="InterPro" id="IPR050266">
    <property type="entry name" value="AB_hydrolase_sf"/>
</dbReference>
<dbReference type="InterPro" id="IPR000073">
    <property type="entry name" value="AB_hydrolase_1"/>
</dbReference>
<comment type="caution">
    <text evidence="3">The sequence shown here is derived from an EMBL/GenBank/DDBJ whole genome shotgun (WGS) entry which is preliminary data.</text>
</comment>
<dbReference type="Proteomes" id="UP000054010">
    <property type="component" value="Unassembled WGS sequence"/>
</dbReference>
<dbReference type="PRINTS" id="PR00111">
    <property type="entry name" value="ABHYDROLASE"/>
</dbReference>
<evidence type="ECO:0000313" key="4">
    <source>
        <dbReference type="Proteomes" id="UP000054010"/>
    </source>
</evidence>
<keyword evidence="4" id="KW-1185">Reference proteome</keyword>
<name>E1IAX0_9CHLR</name>
<reference evidence="3 4" key="1">
    <citation type="journal article" date="2011" name="J. Bacteriol.">
        <title>Draft genome sequence of the anoxygenic filamentous phototrophic bacterium Oscillochloris trichoides subsp. DG-6.</title>
        <authorList>
            <person name="Kuznetsov B.B."/>
            <person name="Ivanovsky R.N."/>
            <person name="Keppen O.I."/>
            <person name="Sukhacheva M.V."/>
            <person name="Bumazhkin B.K."/>
            <person name="Patutina E.O."/>
            <person name="Beletsky A.V."/>
            <person name="Mardanov A.V."/>
            <person name="Baslerov R.V."/>
            <person name="Panteleeva A.N."/>
            <person name="Kolganova T.V."/>
            <person name="Ravin N.V."/>
            <person name="Skryabin K.G."/>
        </authorList>
    </citation>
    <scope>NUCLEOTIDE SEQUENCE [LARGE SCALE GENOMIC DNA]</scope>
    <source>
        <strain evidence="3 4">DG-6</strain>
    </source>
</reference>
<dbReference type="InterPro" id="IPR029058">
    <property type="entry name" value="AB_hydrolase_fold"/>
</dbReference>
<organism evidence="3 4">
    <name type="scientific">Oscillochloris trichoides DG-6</name>
    <dbReference type="NCBI Taxonomy" id="765420"/>
    <lineage>
        <taxon>Bacteria</taxon>
        <taxon>Bacillati</taxon>
        <taxon>Chloroflexota</taxon>
        <taxon>Chloroflexia</taxon>
        <taxon>Chloroflexales</taxon>
        <taxon>Chloroflexineae</taxon>
        <taxon>Oscillochloridaceae</taxon>
        <taxon>Oscillochloris</taxon>
    </lineage>
</organism>
<evidence type="ECO:0000313" key="3">
    <source>
        <dbReference type="EMBL" id="EFO81616.1"/>
    </source>
</evidence>
<sequence length="266" mass="29747">MITTAYHPELGLSYLCAGDTGPVLLFLHGWGAFKELWWMTLRDLGQDYRCFALDMPGHGDSRLGRAATIPCLAEVVIAFCEQMGLREVILFGHSMGGSVAAEIALQRPDLLRMLFLVDAAVESQRMPLFTRIYLLPHVGWPALRLSQMLGRLFSPLGMRVPHAHGGGVLRPWARRAAYLARFDPEGLYRLLRSLFTHREPARLRGITTPTVVVSGLFDLLVPVYLSYRLARHIPGARLAIIPAAVHNPMDERPDDFCRVVRRLLGG</sequence>
<evidence type="ECO:0000256" key="1">
    <source>
        <dbReference type="ARBA" id="ARBA00022801"/>
    </source>
</evidence>